<accession>A0ACC2DNC6</accession>
<reference evidence="2" key="1">
    <citation type="journal article" date="2024" name="Proc. Natl. Acad. Sci. U.S.A.">
        <title>Extraordinary preservation of gene collinearity over three hundred million years revealed in homosporous lycophytes.</title>
        <authorList>
            <person name="Li C."/>
            <person name="Wickell D."/>
            <person name="Kuo L.Y."/>
            <person name="Chen X."/>
            <person name="Nie B."/>
            <person name="Liao X."/>
            <person name="Peng D."/>
            <person name="Ji J."/>
            <person name="Jenkins J."/>
            <person name="Williams M."/>
            <person name="Shu S."/>
            <person name="Plott C."/>
            <person name="Barry K."/>
            <person name="Rajasekar S."/>
            <person name="Grimwood J."/>
            <person name="Han X."/>
            <person name="Sun S."/>
            <person name="Hou Z."/>
            <person name="He W."/>
            <person name="Dai G."/>
            <person name="Sun C."/>
            <person name="Schmutz J."/>
            <person name="Leebens-Mack J.H."/>
            <person name="Li F.W."/>
            <person name="Wang L."/>
        </authorList>
    </citation>
    <scope>NUCLEOTIDE SEQUENCE [LARGE SCALE GENOMIC DNA]</scope>
    <source>
        <strain evidence="2">cv. PW_Plant_1</strain>
    </source>
</reference>
<name>A0ACC2DNC6_DIPCM</name>
<evidence type="ECO:0000313" key="2">
    <source>
        <dbReference type="Proteomes" id="UP001162992"/>
    </source>
</evidence>
<comment type="caution">
    <text evidence="1">The sequence shown here is derived from an EMBL/GenBank/DDBJ whole genome shotgun (WGS) entry which is preliminary data.</text>
</comment>
<gene>
    <name evidence="1" type="ORF">O6H91_05G055900</name>
</gene>
<evidence type="ECO:0000313" key="1">
    <source>
        <dbReference type="EMBL" id="KAJ7555806.1"/>
    </source>
</evidence>
<sequence>MKRKHIQSIYSKTHPSSRSIPITTITFMSLLQMMHSRKPPTCNAARLPYYSLVERGSLCVSHFSQGHTFCSQFSQKQSEHPQYSSAECSQMQARVDRPSALAPSAASDKVWRVELLWKKFFSDPSQWHDHRLEKRSLSQPDFQHKHTKDGLWIDGRYTPSWITSKLSALYQVHHSSTLENHSHTTKSSGVLDQGFRHLSVLCKQGKVRECLQFLDRLEKRDRRSFSLAYVDLLQFCGKTRNLAAGKQIHAHIATTGFESNLFVASTLVSMYCKCGHLVNAREVFDRMCEKDVVSWNVMIGGYTKQGNGREALEIFKKMKQEAFQPDGVTFLCLLNACASLGELEQGQNVHEEVLKSGLEADVSLANALVHMYARCGDVARARQLFDRMPKRDIVSWTAMIGGYTKHKSSNKAITLFQEMRHEGLKPDGLTYVTVLNACANLTALELGKQVHADIMVTGMESDIFVANALVDMYGKCGALLDARQVFDRISKPDVISWNTMIAGYCNHGKSEEAVKLFWQMEDVKPNRVTFISILSACSHLGLVAEGRLVFESMTQHYAYVPTIEHYTCMVDLLGRAGLLIEAYRLIKSMLVSPNGDIWRALLGACNIHGHLELAEIVTEHILALEPQNTAAYVLLSNIYGSSGRWEDKDFLRKVMQNRGVEKLPGHSIIEVSSKAHSSVLEDDIQGKSADLS</sequence>
<organism evidence="1 2">
    <name type="scientific">Diphasiastrum complanatum</name>
    <name type="common">Issler's clubmoss</name>
    <name type="synonym">Lycopodium complanatum</name>
    <dbReference type="NCBI Taxonomy" id="34168"/>
    <lineage>
        <taxon>Eukaryota</taxon>
        <taxon>Viridiplantae</taxon>
        <taxon>Streptophyta</taxon>
        <taxon>Embryophyta</taxon>
        <taxon>Tracheophyta</taxon>
        <taxon>Lycopodiopsida</taxon>
        <taxon>Lycopodiales</taxon>
        <taxon>Lycopodiaceae</taxon>
        <taxon>Lycopodioideae</taxon>
        <taxon>Diphasiastrum</taxon>
    </lineage>
</organism>
<proteinExistence type="predicted"/>
<protein>
    <submittedName>
        <fullName evidence="1">Uncharacterized protein</fullName>
    </submittedName>
</protein>
<dbReference type="Proteomes" id="UP001162992">
    <property type="component" value="Chromosome 5"/>
</dbReference>
<keyword evidence="2" id="KW-1185">Reference proteome</keyword>
<dbReference type="EMBL" id="CM055096">
    <property type="protein sequence ID" value="KAJ7555806.1"/>
    <property type="molecule type" value="Genomic_DNA"/>
</dbReference>